<reference evidence="2" key="1">
    <citation type="journal article" date="2022" name="Int. J. Syst. Evol. Microbiol.">
        <title>A novel species of lactic acid bacteria, Ligilactobacillus pabuli sp. nov., isolated from alfalfa silage.</title>
        <authorList>
            <person name="Tohno M."/>
            <person name="Tanizawa Y."/>
            <person name="Sawada H."/>
            <person name="Sakamoto M."/>
            <person name="Ohkuma M."/>
            <person name="Kobayashi H."/>
        </authorList>
    </citation>
    <scope>NUCLEOTIDE SEQUENCE</scope>
    <source>
        <strain evidence="2">AF129</strain>
    </source>
</reference>
<evidence type="ECO:0000256" key="1">
    <source>
        <dbReference type="SAM" id="Phobius"/>
    </source>
</evidence>
<dbReference type="RefSeq" id="WP_244056127.1">
    <property type="nucleotide sequence ID" value="NZ_BQXH01000016.1"/>
</dbReference>
<name>A0ABQ5JIT9_9LACO</name>
<gene>
    <name evidence="2" type="ORF">LPAF129_16580</name>
</gene>
<evidence type="ECO:0000313" key="3">
    <source>
        <dbReference type="Proteomes" id="UP001055149"/>
    </source>
</evidence>
<sequence length="224" mass="24611">MYRKNGSVTIYGDIILITISILINSCGNALTVALNMGSALWTASSVNISHFLGFSLTGVLFWEGVAVVLTNALFLGKFDWRRILGNFVFMLPFSYLVGKIAELFAKTGLPALPVLAKVLLDIGGILMIAAGVSIYQRVNLFLHPNDDFMQIIRFKFFHGNAAIAQTGSFLVPIVLIVICVVATHSIWAINIGTVFSFLFQGYFVGLCDRIVFPKLNHQNLDFNG</sequence>
<protein>
    <recommendedName>
        <fullName evidence="4">Sugar specific permease (Putative)</fullName>
    </recommendedName>
</protein>
<feature type="transmembrane region" description="Helical" evidence="1">
    <location>
        <begin position="111"/>
        <end position="135"/>
    </location>
</feature>
<keyword evidence="1" id="KW-0472">Membrane</keyword>
<feature type="transmembrane region" description="Helical" evidence="1">
    <location>
        <begin position="12"/>
        <end position="34"/>
    </location>
</feature>
<dbReference type="Pfam" id="PF19700">
    <property type="entry name" value="DUF6198"/>
    <property type="match status" value="1"/>
</dbReference>
<organism evidence="2 3">
    <name type="scientific">Ligilactobacillus pabuli</name>
    <dbReference type="NCBI Taxonomy" id="2886039"/>
    <lineage>
        <taxon>Bacteria</taxon>
        <taxon>Bacillati</taxon>
        <taxon>Bacillota</taxon>
        <taxon>Bacilli</taxon>
        <taxon>Lactobacillales</taxon>
        <taxon>Lactobacillaceae</taxon>
        <taxon>Ligilactobacillus</taxon>
    </lineage>
</organism>
<accession>A0ABQ5JIT9</accession>
<feature type="transmembrane region" description="Helical" evidence="1">
    <location>
        <begin position="184"/>
        <end position="204"/>
    </location>
</feature>
<feature type="transmembrane region" description="Helical" evidence="1">
    <location>
        <begin position="87"/>
        <end position="105"/>
    </location>
</feature>
<proteinExistence type="predicted"/>
<dbReference type="EMBL" id="BQXH01000016">
    <property type="protein sequence ID" value="GKS81972.1"/>
    <property type="molecule type" value="Genomic_DNA"/>
</dbReference>
<evidence type="ECO:0008006" key="4">
    <source>
        <dbReference type="Google" id="ProtNLM"/>
    </source>
</evidence>
<keyword evidence="3" id="KW-1185">Reference proteome</keyword>
<keyword evidence="1" id="KW-0812">Transmembrane</keyword>
<dbReference type="InterPro" id="IPR038750">
    <property type="entry name" value="YczE/YyaS-like"/>
</dbReference>
<feature type="transmembrane region" description="Helical" evidence="1">
    <location>
        <begin position="54"/>
        <end position="75"/>
    </location>
</feature>
<keyword evidence="1" id="KW-1133">Transmembrane helix</keyword>
<feature type="transmembrane region" description="Helical" evidence="1">
    <location>
        <begin position="156"/>
        <end position="178"/>
    </location>
</feature>
<dbReference type="Proteomes" id="UP001055149">
    <property type="component" value="Unassembled WGS sequence"/>
</dbReference>
<evidence type="ECO:0000313" key="2">
    <source>
        <dbReference type="EMBL" id="GKS81972.1"/>
    </source>
</evidence>
<comment type="caution">
    <text evidence="2">The sequence shown here is derived from an EMBL/GenBank/DDBJ whole genome shotgun (WGS) entry which is preliminary data.</text>
</comment>